<dbReference type="KEGG" id="mros:EHO51_10650"/>
<dbReference type="Proteomes" id="UP000273982">
    <property type="component" value="Chromosome"/>
</dbReference>
<dbReference type="GO" id="GO:0032259">
    <property type="term" value="P:methylation"/>
    <property type="evidence" value="ECO:0007669"/>
    <property type="project" value="UniProtKB-KW"/>
</dbReference>
<dbReference type="InterPro" id="IPR029063">
    <property type="entry name" value="SAM-dependent_MTases_sf"/>
</dbReference>
<evidence type="ECO:0000256" key="1">
    <source>
        <dbReference type="ARBA" id="ARBA00022603"/>
    </source>
</evidence>
<dbReference type="InterPro" id="IPR003788">
    <property type="entry name" value="NDUFAF7"/>
</dbReference>
<accession>A0A3G8M5M6</accession>
<dbReference type="InterPro" id="IPR038375">
    <property type="entry name" value="NDUFAF7_sf"/>
</dbReference>
<dbReference type="Gene3D" id="3.40.50.12710">
    <property type="match status" value="1"/>
</dbReference>
<keyword evidence="2 3" id="KW-0808">Transferase</keyword>
<evidence type="ECO:0000313" key="4">
    <source>
        <dbReference type="Proteomes" id="UP000273982"/>
    </source>
</evidence>
<dbReference type="EMBL" id="CP034086">
    <property type="protein sequence ID" value="AZG77156.1"/>
    <property type="molecule type" value="Genomic_DNA"/>
</dbReference>
<gene>
    <name evidence="3" type="ORF">EHO51_10650</name>
</gene>
<protein>
    <submittedName>
        <fullName evidence="3">Class I SAM-dependent methyltransferase</fullName>
    </submittedName>
</protein>
<dbReference type="RefSeq" id="WP_124738880.1">
    <property type="nucleotide sequence ID" value="NZ_CP034086.1"/>
</dbReference>
<reference evidence="3 4" key="1">
    <citation type="submission" date="2018-11" db="EMBL/GenBank/DDBJ databases">
        <title>Genome squencing of methanotrophic bacteria isolated from alkaline groundwater in Korea.</title>
        <authorList>
            <person name="Nguyen L.N."/>
        </authorList>
    </citation>
    <scope>NUCLEOTIDE SEQUENCE [LARGE SCALE GENOMIC DNA]</scope>
    <source>
        <strain evidence="3 4">GW6</strain>
    </source>
</reference>
<keyword evidence="1 3" id="KW-0489">Methyltransferase</keyword>
<proteinExistence type="predicted"/>
<dbReference type="GO" id="GO:0035243">
    <property type="term" value="F:protein-arginine omega-N symmetric methyltransferase activity"/>
    <property type="evidence" value="ECO:0007669"/>
    <property type="project" value="TreeGrafter"/>
</dbReference>
<dbReference type="PANTHER" id="PTHR12049">
    <property type="entry name" value="PROTEIN ARGININE METHYLTRANSFERASE NDUFAF7, MITOCHONDRIAL"/>
    <property type="match status" value="1"/>
</dbReference>
<sequence>MSALKREIVETIAHDGPMTLERYMSLCLTHPRYGYYMTRDPFGAGGDFVTAPEISQMFGELLGVWVTEAWRAAGAPTEARLVELGPGRGTLMSDVLRVTPIAPNFFSAVSVHLVETSPVLRETQRQTLARAAKPAQWHLDFAETPPGPAFILANEFFDALPVRHFVKTAGGWREQLVGLDAQGELAFGLSDQIEPTLNVPARDGSIIEVSAASQKLIGDIAARLVAEGGALLLIDYGYEQTSLGESLQAVSRHAYVDPLATPGDADLTAHVDFAALARAARARGAKVMGPVTQAQFLLQLGIERRAETLSKKATPEQAQSIIDAFERLAGVDDARHQMGGLFKVMAVTHPDMPDLPGFFV</sequence>
<dbReference type="Pfam" id="PF02636">
    <property type="entry name" value="Methyltransf_28"/>
    <property type="match status" value="1"/>
</dbReference>
<dbReference type="AlphaFoldDB" id="A0A3G8M5M6"/>
<dbReference type="PANTHER" id="PTHR12049:SF7">
    <property type="entry name" value="PROTEIN ARGININE METHYLTRANSFERASE NDUFAF7, MITOCHONDRIAL"/>
    <property type="match status" value="1"/>
</dbReference>
<name>A0A3G8M5M6_9HYPH</name>
<evidence type="ECO:0000313" key="3">
    <source>
        <dbReference type="EMBL" id="AZG77156.1"/>
    </source>
</evidence>
<organism evidence="3 4">
    <name type="scientific">Methylocystis rosea</name>
    <dbReference type="NCBI Taxonomy" id="173366"/>
    <lineage>
        <taxon>Bacteria</taxon>
        <taxon>Pseudomonadati</taxon>
        <taxon>Pseudomonadota</taxon>
        <taxon>Alphaproteobacteria</taxon>
        <taxon>Hyphomicrobiales</taxon>
        <taxon>Methylocystaceae</taxon>
        <taxon>Methylocystis</taxon>
    </lineage>
</organism>
<evidence type="ECO:0000256" key="2">
    <source>
        <dbReference type="ARBA" id="ARBA00022679"/>
    </source>
</evidence>
<dbReference type="SUPFAM" id="SSF53335">
    <property type="entry name" value="S-adenosyl-L-methionine-dependent methyltransferases"/>
    <property type="match status" value="1"/>
</dbReference>